<dbReference type="Pfam" id="PF09797">
    <property type="entry name" value="NatB_MDM20"/>
    <property type="match status" value="1"/>
</dbReference>
<dbReference type="PANTHER" id="PTHR22767">
    <property type="entry name" value="N-TERMINAL ACETYLTRANSFERASE-RELATED"/>
    <property type="match status" value="1"/>
</dbReference>
<evidence type="ECO:0000256" key="1">
    <source>
        <dbReference type="ARBA" id="ARBA00006298"/>
    </source>
</evidence>
<dbReference type="PANTHER" id="PTHR22767:SF3">
    <property type="entry name" value="N-ALPHA-ACETYLTRANSFERASE 25, NATB AUXILIARY SUBUNIT"/>
    <property type="match status" value="1"/>
</dbReference>
<organism evidence="2">
    <name type="scientific">Phallusia mammillata</name>
    <dbReference type="NCBI Taxonomy" id="59560"/>
    <lineage>
        <taxon>Eukaryota</taxon>
        <taxon>Metazoa</taxon>
        <taxon>Chordata</taxon>
        <taxon>Tunicata</taxon>
        <taxon>Ascidiacea</taxon>
        <taxon>Phlebobranchia</taxon>
        <taxon>Ascidiidae</taxon>
        <taxon>Phallusia</taxon>
    </lineage>
</organism>
<dbReference type="AlphaFoldDB" id="A0A6F9DMM9"/>
<proteinExistence type="evidence at transcript level"/>
<keyword evidence="2" id="KW-0808">Transferase</keyword>
<dbReference type="GO" id="GO:0031416">
    <property type="term" value="C:NatB complex"/>
    <property type="evidence" value="ECO:0007669"/>
    <property type="project" value="TreeGrafter"/>
</dbReference>
<dbReference type="Gene3D" id="1.25.40.1040">
    <property type="match status" value="1"/>
</dbReference>
<dbReference type="InterPro" id="IPR011990">
    <property type="entry name" value="TPR-like_helical_dom_sf"/>
</dbReference>
<reference evidence="2" key="1">
    <citation type="submission" date="2020-04" db="EMBL/GenBank/DDBJ databases">
        <authorList>
            <person name="Neveu A P."/>
        </authorList>
    </citation>
    <scope>NUCLEOTIDE SEQUENCE</scope>
    <source>
        <tissue evidence="2">Whole embryo</tissue>
    </source>
</reference>
<evidence type="ECO:0000313" key="2">
    <source>
        <dbReference type="EMBL" id="CAB3264175.1"/>
    </source>
</evidence>
<dbReference type="GO" id="GO:0016740">
    <property type="term" value="F:transferase activity"/>
    <property type="evidence" value="ECO:0007669"/>
    <property type="project" value="UniProtKB-KW"/>
</dbReference>
<comment type="similarity">
    <text evidence="1">Belongs to the MDM20/NAA25 family.</text>
</comment>
<name>A0A6F9DMM9_9ASCI</name>
<gene>
    <name evidence="2" type="primary">Naa25</name>
</gene>
<dbReference type="SUPFAM" id="SSF48452">
    <property type="entry name" value="TPR-like"/>
    <property type="match status" value="1"/>
</dbReference>
<dbReference type="InterPro" id="IPR019183">
    <property type="entry name" value="NAA25_NatB_aux_su"/>
</dbReference>
<protein>
    <submittedName>
        <fullName evidence="2">N-alpha-acetyltransferase 25, NatB auxiliary subunit-like</fullName>
    </submittedName>
</protein>
<dbReference type="EMBL" id="LR788313">
    <property type="protein sequence ID" value="CAB3264175.1"/>
    <property type="molecule type" value="mRNA"/>
</dbReference>
<sequence>MSGEGLSSISERRLRPIYELLDNGNYKKAFHEAEKVLKKQKDLLAAKVLKTIALHRLGRVEEAATLAAEVVEQGPVDDNSLQGLSLYYKECQKTELISPMYEKAVQKCPQNEEFLSHLFMSYVRHDKFQEMQRVAMILYKQIPKNPYLFWGIMAIVLQALNASDKRLAQTMYLPLAEKMIQKHIDNGKIEAEAEVRLYLLVLDLLGKHEEALKVVNGTLGKKLMGEVAGYTPLGMRLEEKLKRWSVVNAKYKRLLESKADVWNYVLGYLGSFFNLLDQEDPPPKHEDEKPSTSTAMEPDYKVEHACQFVAERVKVENDLFESKCRGPYLMRLELIKRLKSRQKEKNDIALPQVSIKQLLLEYALDFSTKPCCMPDLKPYFCLLPEEELDEFLEELYKQQATFTFDDVTKDFPAKLKPDINKRKQKEFHRHIFTVEATRFLGKHETLTDEEKLKLIENLLKRYRDGICFCDDQPSTDTYIVDYYCINAIRLLIDLYEKTDDTSLLWRCVMILEQALKESQYNYEIKIMLIRMYCRLGVFTPCANLYDSLEIKHMQQNTLGYLVCHNVMSLGHFQPASQLYQIARSFYLSNNKESVECLIACFRNGTFQKITEFVDYRRHIDCSIHSAITKTAHVLMDFFTQGDIDQPVTSLLKMVDPVRINFDKLVDDRDYSVITDINVPEKQVTTEEVAASFEEEKSWLRFRELLVLCTHAVLSHQSAPQVNGHTTSNDESATSSKLETLLDEFESLCTSLPDTFITYTFHGPEATPLQLAQEAKYPQTMCRMLRICNMVLNNHDDDAKVSTGISEMFQTITSTIQDLMKTFQNSFLTKTPSTFLKEELRNSAITILAEKIPPCLLRIDPTTVKRMVLCTEMYSMCVLLFTNLQAVINETKANIQRRRRRKKGKLSSDTQPSWIRSCQHAAEKLKVIGEEIVEIVNKVKSDAESLVPDAEKSYEKVEEEDSDDEDIPDEVVQQLTLQIVRSTSDSILTSCKQVTNVLEGRLKNVKEMKF</sequence>
<accession>A0A6F9DMM9</accession>